<gene>
    <name evidence="2" type="primary">cheW_3</name>
    <name evidence="2" type="ORF">DEAC_c29940</name>
</gene>
<evidence type="ECO:0000259" key="1">
    <source>
        <dbReference type="PROSITE" id="PS50851"/>
    </source>
</evidence>
<dbReference type="InterPro" id="IPR039315">
    <property type="entry name" value="CheW"/>
</dbReference>
<sequence length="154" mass="17132">MPVQVVIFKLNEEEYAMPIDIIREITRLGEMRTIPQAPAYVCGLINLRDEAIPIIDLHERFSFGGTKDKADLEIPQEERNTFALITEVHGANVGFAVDQVREVRILENIAPPPPLLNAPFIGGIANLPGRIVIQLNPEEILRSGEVEGLSQLRS</sequence>
<dbReference type="SMART" id="SM00260">
    <property type="entry name" value="CheW"/>
    <property type="match status" value="1"/>
</dbReference>
<organism evidence="2 3">
    <name type="scientific">Desulfosporosinus acididurans</name>
    <dbReference type="NCBI Taxonomy" id="476652"/>
    <lineage>
        <taxon>Bacteria</taxon>
        <taxon>Bacillati</taxon>
        <taxon>Bacillota</taxon>
        <taxon>Clostridia</taxon>
        <taxon>Eubacteriales</taxon>
        <taxon>Desulfitobacteriaceae</taxon>
        <taxon>Desulfosporosinus</taxon>
    </lineage>
</organism>
<dbReference type="Pfam" id="PF01584">
    <property type="entry name" value="CheW"/>
    <property type="match status" value="1"/>
</dbReference>
<dbReference type="AlphaFoldDB" id="A0A0J1FNZ1"/>
<dbReference type="Proteomes" id="UP000036356">
    <property type="component" value="Unassembled WGS sequence"/>
</dbReference>
<feature type="domain" description="CheW-like" evidence="1">
    <location>
        <begin position="2"/>
        <end position="146"/>
    </location>
</feature>
<dbReference type="InterPro" id="IPR036061">
    <property type="entry name" value="CheW-like_dom_sf"/>
</dbReference>
<dbReference type="STRING" id="476652.DEAC_c29940"/>
<dbReference type="PANTHER" id="PTHR22617:SF23">
    <property type="entry name" value="CHEMOTAXIS PROTEIN CHEW"/>
    <property type="match status" value="1"/>
</dbReference>
<dbReference type="PATRIC" id="fig|476652.3.peg.3153"/>
<dbReference type="InterPro" id="IPR002545">
    <property type="entry name" value="CheW-lke_dom"/>
</dbReference>
<evidence type="ECO:0000313" key="3">
    <source>
        <dbReference type="Proteomes" id="UP000036356"/>
    </source>
</evidence>
<dbReference type="EMBL" id="LDZY01000010">
    <property type="protein sequence ID" value="KLU65027.1"/>
    <property type="molecule type" value="Genomic_DNA"/>
</dbReference>
<dbReference type="PROSITE" id="PS50851">
    <property type="entry name" value="CHEW"/>
    <property type="match status" value="1"/>
</dbReference>
<dbReference type="PANTHER" id="PTHR22617">
    <property type="entry name" value="CHEMOTAXIS SENSOR HISTIDINE KINASE-RELATED"/>
    <property type="match status" value="1"/>
</dbReference>
<dbReference type="RefSeq" id="WP_047810817.1">
    <property type="nucleotide sequence ID" value="NZ_LDZY01000010.1"/>
</dbReference>
<dbReference type="SUPFAM" id="SSF50341">
    <property type="entry name" value="CheW-like"/>
    <property type="match status" value="1"/>
</dbReference>
<dbReference type="GO" id="GO:0005829">
    <property type="term" value="C:cytosol"/>
    <property type="evidence" value="ECO:0007669"/>
    <property type="project" value="TreeGrafter"/>
</dbReference>
<reference evidence="2 3" key="1">
    <citation type="submission" date="2015-06" db="EMBL/GenBank/DDBJ databases">
        <title>Draft genome of the moderately acidophilic sulfate reducer Candidatus Desulfosporosinus acididurans strain M1.</title>
        <authorList>
            <person name="Poehlein A."/>
            <person name="Petzsch P."/>
            <person name="Johnson B.D."/>
            <person name="Schloemann M."/>
            <person name="Daniel R."/>
            <person name="Muehling M."/>
        </authorList>
    </citation>
    <scope>NUCLEOTIDE SEQUENCE [LARGE SCALE GENOMIC DNA]</scope>
    <source>
        <strain evidence="2 3">M1</strain>
    </source>
</reference>
<protein>
    <submittedName>
        <fullName evidence="2">Chemotaxis protein CheW</fullName>
    </submittedName>
</protein>
<dbReference type="GO" id="GO:0006935">
    <property type="term" value="P:chemotaxis"/>
    <property type="evidence" value="ECO:0007669"/>
    <property type="project" value="InterPro"/>
</dbReference>
<keyword evidence="3" id="KW-1185">Reference proteome</keyword>
<name>A0A0J1FNZ1_9FIRM</name>
<dbReference type="Gene3D" id="2.30.30.40">
    <property type="entry name" value="SH3 Domains"/>
    <property type="match status" value="1"/>
</dbReference>
<dbReference type="Gene3D" id="2.40.50.180">
    <property type="entry name" value="CheA-289, Domain 4"/>
    <property type="match status" value="1"/>
</dbReference>
<evidence type="ECO:0000313" key="2">
    <source>
        <dbReference type="EMBL" id="KLU65027.1"/>
    </source>
</evidence>
<accession>A0A0J1FNZ1</accession>
<comment type="caution">
    <text evidence="2">The sequence shown here is derived from an EMBL/GenBank/DDBJ whole genome shotgun (WGS) entry which is preliminary data.</text>
</comment>
<proteinExistence type="predicted"/>
<dbReference type="GO" id="GO:0007165">
    <property type="term" value="P:signal transduction"/>
    <property type="evidence" value="ECO:0007669"/>
    <property type="project" value="InterPro"/>
</dbReference>